<dbReference type="InterPro" id="IPR000524">
    <property type="entry name" value="Tscrpt_reg_HTH_GntR"/>
</dbReference>
<dbReference type="PANTHER" id="PTHR38445">
    <property type="entry name" value="HTH-TYPE TRANSCRIPTIONAL REPRESSOR YTRA"/>
    <property type="match status" value="1"/>
</dbReference>
<dbReference type="PANTHER" id="PTHR38445:SF7">
    <property type="entry name" value="GNTR-FAMILY TRANSCRIPTIONAL REGULATOR"/>
    <property type="match status" value="1"/>
</dbReference>
<protein>
    <submittedName>
        <fullName evidence="5">Regulatory protein, GntR</fullName>
    </submittedName>
</protein>
<dbReference type="AlphaFoldDB" id="B8CGW0"/>
<evidence type="ECO:0000256" key="3">
    <source>
        <dbReference type="ARBA" id="ARBA00023163"/>
    </source>
</evidence>
<dbReference type="InterPro" id="IPR036388">
    <property type="entry name" value="WH-like_DNA-bd_sf"/>
</dbReference>
<dbReference type="Gene3D" id="1.10.10.10">
    <property type="entry name" value="Winged helix-like DNA-binding domain superfamily/Winged helix DNA-binding domain"/>
    <property type="match status" value="1"/>
</dbReference>
<feature type="domain" description="HTH gntR-type" evidence="4">
    <location>
        <begin position="13"/>
        <end position="81"/>
    </location>
</feature>
<dbReference type="HOGENOM" id="CLU_017584_10_4_6"/>
<dbReference type="SMART" id="SM00345">
    <property type="entry name" value="HTH_GNTR"/>
    <property type="match status" value="1"/>
</dbReference>
<dbReference type="KEGG" id="swp:swp_0109"/>
<keyword evidence="3" id="KW-0804">Transcription</keyword>
<dbReference type="OrthoDB" id="162505at2"/>
<dbReference type="RefSeq" id="WP_020910337.1">
    <property type="nucleotide sequence ID" value="NC_011566.1"/>
</dbReference>
<dbReference type="eggNOG" id="COG1725">
    <property type="taxonomic scope" value="Bacteria"/>
</dbReference>
<keyword evidence="2" id="KW-0238">DNA-binding</keyword>
<dbReference type="Proteomes" id="UP000000753">
    <property type="component" value="Chromosome"/>
</dbReference>
<dbReference type="CDD" id="cd07377">
    <property type="entry name" value="WHTH_GntR"/>
    <property type="match status" value="1"/>
</dbReference>
<reference evidence="5 6" key="1">
    <citation type="journal article" date="2008" name="PLoS ONE">
        <title>Environmental adaptation: genomic analysis of the piezotolerant and psychrotolerant deep-sea iron reducing bacterium Shewanella piezotolerans WP3.</title>
        <authorList>
            <person name="Wang F."/>
            <person name="Wang J."/>
            <person name="Jian H."/>
            <person name="Zhang B."/>
            <person name="Li S."/>
            <person name="Wang F."/>
            <person name="Zeng X."/>
            <person name="Gao L."/>
            <person name="Bartlett D.H."/>
            <person name="Yu J."/>
            <person name="Hu S."/>
            <person name="Xiao X."/>
        </authorList>
    </citation>
    <scope>NUCLEOTIDE SEQUENCE [LARGE SCALE GENOMIC DNA]</scope>
    <source>
        <strain evidence="6">WP3 / JCM 13877</strain>
    </source>
</reference>
<evidence type="ECO:0000256" key="1">
    <source>
        <dbReference type="ARBA" id="ARBA00023015"/>
    </source>
</evidence>
<gene>
    <name evidence="5" type="ordered locus">swp_0109</name>
</gene>
<dbReference type="GO" id="GO:0003700">
    <property type="term" value="F:DNA-binding transcription factor activity"/>
    <property type="evidence" value="ECO:0007669"/>
    <property type="project" value="InterPro"/>
</dbReference>
<proteinExistence type="predicted"/>
<evidence type="ECO:0000259" key="4">
    <source>
        <dbReference type="PROSITE" id="PS50949"/>
    </source>
</evidence>
<dbReference type="InterPro" id="IPR036390">
    <property type="entry name" value="WH_DNA-bd_sf"/>
</dbReference>
<keyword evidence="6" id="KW-1185">Reference proteome</keyword>
<dbReference type="GO" id="GO:0003677">
    <property type="term" value="F:DNA binding"/>
    <property type="evidence" value="ECO:0007669"/>
    <property type="project" value="UniProtKB-KW"/>
</dbReference>
<evidence type="ECO:0000313" key="6">
    <source>
        <dbReference type="Proteomes" id="UP000000753"/>
    </source>
</evidence>
<keyword evidence="1" id="KW-0805">Transcription regulation</keyword>
<dbReference type="STRING" id="225849.swp_0109"/>
<evidence type="ECO:0000256" key="2">
    <source>
        <dbReference type="ARBA" id="ARBA00023125"/>
    </source>
</evidence>
<evidence type="ECO:0000313" key="5">
    <source>
        <dbReference type="EMBL" id="ACJ26953.1"/>
    </source>
</evidence>
<sequence length="123" mass="13817">MLEQLNVNPSSGEPIYKQLSEQIVRLIVGGQLQSEQVLPSVRQMAEHLTVNPMTVSRAVQQLVEQGWLERRRGQPTRVAQREQSDISSNGQLLHPQIDAVVEQAKQLGISLDALKTLLGDRWK</sequence>
<dbReference type="SUPFAM" id="SSF46785">
    <property type="entry name" value="Winged helix' DNA-binding domain"/>
    <property type="match status" value="1"/>
</dbReference>
<dbReference type="PROSITE" id="PS50949">
    <property type="entry name" value="HTH_GNTR"/>
    <property type="match status" value="1"/>
</dbReference>
<accession>B8CGW0</accession>
<organism evidence="5 6">
    <name type="scientific">Shewanella piezotolerans (strain WP3 / JCM 13877)</name>
    <dbReference type="NCBI Taxonomy" id="225849"/>
    <lineage>
        <taxon>Bacteria</taxon>
        <taxon>Pseudomonadati</taxon>
        <taxon>Pseudomonadota</taxon>
        <taxon>Gammaproteobacteria</taxon>
        <taxon>Alteromonadales</taxon>
        <taxon>Shewanellaceae</taxon>
        <taxon>Shewanella</taxon>
    </lineage>
</organism>
<dbReference type="EMBL" id="CP000472">
    <property type="protein sequence ID" value="ACJ26953.1"/>
    <property type="molecule type" value="Genomic_DNA"/>
</dbReference>
<dbReference type="Pfam" id="PF00392">
    <property type="entry name" value="GntR"/>
    <property type="match status" value="1"/>
</dbReference>
<name>B8CGW0_SHEPW</name>